<gene>
    <name evidence="1" type="ORF">Godav_021126</name>
</gene>
<dbReference type="PANTHER" id="PTHR35218">
    <property type="entry name" value="RNASE H DOMAIN-CONTAINING PROTEIN"/>
    <property type="match status" value="1"/>
</dbReference>
<dbReference type="InterPro" id="IPR036691">
    <property type="entry name" value="Endo/exonu/phosph_ase_sf"/>
</dbReference>
<dbReference type="EMBL" id="JABFAC010000003">
    <property type="protein sequence ID" value="MBA0608982.1"/>
    <property type="molecule type" value="Genomic_DNA"/>
</dbReference>
<keyword evidence="2" id="KW-1185">Reference proteome</keyword>
<protein>
    <submittedName>
        <fullName evidence="1">Uncharacterized protein</fullName>
    </submittedName>
</protein>
<evidence type="ECO:0000313" key="2">
    <source>
        <dbReference type="Proteomes" id="UP000593561"/>
    </source>
</evidence>
<dbReference type="Proteomes" id="UP000593561">
    <property type="component" value="Unassembled WGS sequence"/>
</dbReference>
<sequence>MVVDSNGNPLRIDMNMVGRRSFKDMLVESVDLANRRPQEEDDDDLQLLEDGCVEMEAFGEWKLVIRRSRKPTRKPTTGDGTKEGTGGASPKFFRVVRSYLDDYDFEVASFLETRISGLKADKIISKLGFDCSHIIKARGFFGGLWVCWKKSAQVHVINNDPQFVHFYIKKNLVFKKLFVTFVYGSPDKRLRSFLWERLDHLARSIKDPWVFLGVGQQS</sequence>
<dbReference type="Gene3D" id="3.60.10.10">
    <property type="entry name" value="Endonuclease/exonuclease/phosphatase"/>
    <property type="match status" value="1"/>
</dbReference>
<proteinExistence type="predicted"/>
<reference evidence="1 2" key="1">
    <citation type="journal article" date="2019" name="Genome Biol. Evol.">
        <title>Insights into the evolution of the New World diploid cottons (Gossypium, subgenus Houzingenia) based on genome sequencing.</title>
        <authorList>
            <person name="Grover C.E."/>
            <person name="Arick M.A. 2nd"/>
            <person name="Thrash A."/>
            <person name="Conover J.L."/>
            <person name="Sanders W.S."/>
            <person name="Peterson D.G."/>
            <person name="Frelichowski J.E."/>
            <person name="Scheffler J.A."/>
            <person name="Scheffler B.E."/>
            <person name="Wendel J.F."/>
        </authorList>
    </citation>
    <scope>NUCLEOTIDE SEQUENCE [LARGE SCALE GENOMIC DNA]</scope>
    <source>
        <strain evidence="1">27</strain>
        <tissue evidence="1">Leaf</tissue>
    </source>
</reference>
<evidence type="ECO:0000313" key="1">
    <source>
        <dbReference type="EMBL" id="MBA0608982.1"/>
    </source>
</evidence>
<accession>A0A7J8R6K6</accession>
<organism evidence="1 2">
    <name type="scientific">Gossypium davidsonii</name>
    <name type="common">Davidson's cotton</name>
    <name type="synonym">Gossypium klotzschianum subsp. davidsonii</name>
    <dbReference type="NCBI Taxonomy" id="34287"/>
    <lineage>
        <taxon>Eukaryota</taxon>
        <taxon>Viridiplantae</taxon>
        <taxon>Streptophyta</taxon>
        <taxon>Embryophyta</taxon>
        <taxon>Tracheophyta</taxon>
        <taxon>Spermatophyta</taxon>
        <taxon>Magnoliopsida</taxon>
        <taxon>eudicotyledons</taxon>
        <taxon>Gunneridae</taxon>
        <taxon>Pentapetalae</taxon>
        <taxon>rosids</taxon>
        <taxon>malvids</taxon>
        <taxon>Malvales</taxon>
        <taxon>Malvaceae</taxon>
        <taxon>Malvoideae</taxon>
        <taxon>Gossypium</taxon>
    </lineage>
</organism>
<dbReference type="PANTHER" id="PTHR35218:SF9">
    <property type="entry name" value="ENDONUCLEASE_EXONUCLEASE_PHOSPHATASE DOMAIN-CONTAINING PROTEIN"/>
    <property type="match status" value="1"/>
</dbReference>
<dbReference type="AlphaFoldDB" id="A0A7J8R6K6"/>
<comment type="caution">
    <text evidence="1">The sequence shown here is derived from an EMBL/GenBank/DDBJ whole genome shotgun (WGS) entry which is preliminary data.</text>
</comment>
<dbReference type="SUPFAM" id="SSF56219">
    <property type="entry name" value="DNase I-like"/>
    <property type="match status" value="1"/>
</dbReference>
<name>A0A7J8R6K6_GOSDV</name>